<dbReference type="GO" id="GO:0006412">
    <property type="term" value="P:translation"/>
    <property type="evidence" value="ECO:0007669"/>
    <property type="project" value="InterPro"/>
</dbReference>
<dbReference type="PANTHER" id="PTHR15893">
    <property type="entry name" value="RIBOSOMAL PROTEIN L27"/>
    <property type="match status" value="1"/>
</dbReference>
<proteinExistence type="inferred from homology"/>
<evidence type="ECO:0000256" key="3">
    <source>
        <dbReference type="ARBA" id="ARBA00023274"/>
    </source>
</evidence>
<accession>A0A1F7GFE1</accession>
<gene>
    <name evidence="6" type="ORF">A2799_04800</name>
</gene>
<organism evidence="6 7">
    <name type="scientific">Candidatus Roizmanbacteria bacterium RIFCSPHIGHO2_01_FULL_39_24</name>
    <dbReference type="NCBI Taxonomy" id="1802032"/>
    <lineage>
        <taxon>Bacteria</taxon>
        <taxon>Candidatus Roizmaniibacteriota</taxon>
    </lineage>
</organism>
<dbReference type="Proteomes" id="UP000176850">
    <property type="component" value="Unassembled WGS sequence"/>
</dbReference>
<evidence type="ECO:0000256" key="2">
    <source>
        <dbReference type="ARBA" id="ARBA00022980"/>
    </source>
</evidence>
<sequence>MAHTKSQKAAKGNRDSISKRLGVKLYGGQKVSVGNVIVRQRGMKFGPADGAKIGKDFTVYATQDGRVAFKKRAGKKYVGVTPHGV</sequence>
<evidence type="ECO:0000256" key="1">
    <source>
        <dbReference type="ARBA" id="ARBA00010797"/>
    </source>
</evidence>
<evidence type="ECO:0000256" key="5">
    <source>
        <dbReference type="ARBA" id="ARBA00035477"/>
    </source>
</evidence>
<evidence type="ECO:0000256" key="4">
    <source>
        <dbReference type="ARBA" id="ARBA00035175"/>
    </source>
</evidence>
<comment type="caution">
    <text evidence="6">The sequence shown here is derived from an EMBL/GenBank/DDBJ whole genome shotgun (WGS) entry which is preliminary data.</text>
</comment>
<dbReference type="GO" id="GO:0003735">
    <property type="term" value="F:structural constituent of ribosome"/>
    <property type="evidence" value="ECO:0007669"/>
    <property type="project" value="InterPro"/>
</dbReference>
<keyword evidence="3" id="KW-0687">Ribonucleoprotein</keyword>
<name>A0A1F7GFE1_9BACT</name>
<evidence type="ECO:0000313" key="7">
    <source>
        <dbReference type="Proteomes" id="UP000176850"/>
    </source>
</evidence>
<reference evidence="6 7" key="1">
    <citation type="journal article" date="2016" name="Nat. Commun.">
        <title>Thousands of microbial genomes shed light on interconnected biogeochemical processes in an aquifer system.</title>
        <authorList>
            <person name="Anantharaman K."/>
            <person name="Brown C.T."/>
            <person name="Hug L.A."/>
            <person name="Sharon I."/>
            <person name="Castelle C.J."/>
            <person name="Probst A.J."/>
            <person name="Thomas B.C."/>
            <person name="Singh A."/>
            <person name="Wilkins M.J."/>
            <person name="Karaoz U."/>
            <person name="Brodie E.L."/>
            <person name="Williams K.H."/>
            <person name="Hubbard S.S."/>
            <person name="Banfield J.F."/>
        </authorList>
    </citation>
    <scope>NUCLEOTIDE SEQUENCE [LARGE SCALE GENOMIC DNA]</scope>
</reference>
<dbReference type="InterPro" id="IPR001684">
    <property type="entry name" value="Ribosomal_bL27"/>
</dbReference>
<dbReference type="AlphaFoldDB" id="A0A1F7GFE1"/>
<dbReference type="GO" id="GO:0022625">
    <property type="term" value="C:cytosolic large ribosomal subunit"/>
    <property type="evidence" value="ECO:0007669"/>
    <property type="project" value="TreeGrafter"/>
</dbReference>
<comment type="similarity">
    <text evidence="1">Belongs to the bacterial ribosomal protein bL27 family.</text>
</comment>
<dbReference type="SUPFAM" id="SSF110324">
    <property type="entry name" value="Ribosomal L27 protein-like"/>
    <property type="match status" value="1"/>
</dbReference>
<dbReference type="Gene3D" id="2.40.50.100">
    <property type="match status" value="1"/>
</dbReference>
<dbReference type="PANTHER" id="PTHR15893:SF0">
    <property type="entry name" value="LARGE RIBOSOMAL SUBUNIT PROTEIN BL27M"/>
    <property type="match status" value="1"/>
</dbReference>
<dbReference type="PRINTS" id="PR00063">
    <property type="entry name" value="RIBOSOMALL27"/>
</dbReference>
<protein>
    <recommendedName>
        <fullName evidence="4">Large ribosomal subunit protein bL27</fullName>
    </recommendedName>
    <alternativeName>
        <fullName evidence="5">50S ribosomal protein L27</fullName>
    </alternativeName>
</protein>
<dbReference type="Pfam" id="PF01016">
    <property type="entry name" value="Ribosomal_L27"/>
    <property type="match status" value="1"/>
</dbReference>
<dbReference type="EMBL" id="MFZH01000041">
    <property type="protein sequence ID" value="OGK17621.1"/>
    <property type="molecule type" value="Genomic_DNA"/>
</dbReference>
<evidence type="ECO:0000313" key="6">
    <source>
        <dbReference type="EMBL" id="OGK17621.1"/>
    </source>
</evidence>
<keyword evidence="2 6" id="KW-0689">Ribosomal protein</keyword>